<gene>
    <name evidence="1" type="ORF">AB162_309</name>
</gene>
<dbReference type="EMBL" id="CP011787">
    <property type="protein sequence ID" value="AKZ65903.1"/>
    <property type="molecule type" value="Genomic_DNA"/>
</dbReference>
<name>A0A0K2BLG4_9GAMM</name>
<proteinExistence type="predicted"/>
<reference evidence="1 2" key="1">
    <citation type="submission" date="2015-06" db="EMBL/GenBank/DDBJ databases">
        <title>Lineage-specific patterns of genome deterioration in obligate symbionts.</title>
        <authorList>
            <person name="Bennett G.M."/>
            <person name="McCutcheon J.P."/>
            <person name="McDonald B.R."/>
            <person name="Moran N.A."/>
        </authorList>
    </citation>
    <scope>NUCLEOTIDE SEQUENCE [LARGE SCALE GENOMIC DNA]</scope>
    <source>
        <strain evidence="1 2">B-GSS</strain>
    </source>
</reference>
<dbReference type="KEGG" id="bcig:AB162_309"/>
<evidence type="ECO:0000313" key="1">
    <source>
        <dbReference type="EMBL" id="AKZ65903.1"/>
    </source>
</evidence>
<protein>
    <submittedName>
        <fullName evidence="1">Uncharacterized protein</fullName>
    </submittedName>
</protein>
<organism evidence="1 2">
    <name type="scientific">Candidatus Palibaumannia cicadellinicola</name>
    <dbReference type="NCBI Taxonomy" id="186490"/>
    <lineage>
        <taxon>Bacteria</taxon>
        <taxon>Pseudomonadati</taxon>
        <taxon>Pseudomonadota</taxon>
        <taxon>Gammaproteobacteria</taxon>
        <taxon>Candidatus Palibaumannia</taxon>
    </lineage>
</organism>
<keyword evidence="2" id="KW-1185">Reference proteome</keyword>
<sequence length="43" mass="4724">MENNSSSSLFAKVTEATKLIHTCSCNALLQVLNIGKIIIILYK</sequence>
<dbReference type="AlphaFoldDB" id="A0A0K2BLG4"/>
<accession>A0A0K2BLG4</accession>
<dbReference type="Proteomes" id="UP000056466">
    <property type="component" value="Chromosome"/>
</dbReference>
<evidence type="ECO:0000313" key="2">
    <source>
        <dbReference type="Proteomes" id="UP000056466"/>
    </source>
</evidence>